<feature type="coiled-coil region" evidence="2">
    <location>
        <begin position="71"/>
        <end position="98"/>
    </location>
</feature>
<keyword evidence="5" id="KW-1185">Reference proteome</keyword>
<keyword evidence="1" id="KW-1245">Viral tail assembly</keyword>
<keyword evidence="1" id="KW-1188">Viral release from host cell</keyword>
<protein>
    <submittedName>
        <fullName evidence="4">Tape measure protein</fullName>
    </submittedName>
</protein>
<feature type="domain" description="Tape measure protein N-terminal" evidence="3">
    <location>
        <begin position="271"/>
        <end position="433"/>
    </location>
</feature>
<reference evidence="4" key="1">
    <citation type="submission" date="2022-11" db="EMBL/GenBank/DDBJ databases">
        <authorList>
            <person name="Jaryenneh J.D."/>
            <person name="Schoeniger J.S."/>
            <person name="Mageeney C.M."/>
        </authorList>
    </citation>
    <scope>NUCLEOTIDE SEQUENCE</scope>
</reference>
<dbReference type="Pfam" id="PF20155">
    <property type="entry name" value="TMP_3"/>
    <property type="match status" value="1"/>
</dbReference>
<dbReference type="RefSeq" id="YP_010719853.1">
    <property type="nucleotide sequence ID" value="NC_072502.1"/>
</dbReference>
<evidence type="ECO:0000313" key="4">
    <source>
        <dbReference type="EMBL" id="WAX22427.1"/>
    </source>
</evidence>
<dbReference type="GeneID" id="79412993"/>
<evidence type="ECO:0000313" key="5">
    <source>
        <dbReference type="Proteomes" id="UP001211688"/>
    </source>
</evidence>
<dbReference type="Proteomes" id="UP001211688">
    <property type="component" value="Segment"/>
</dbReference>
<dbReference type="NCBIfam" id="TIGR02675">
    <property type="entry name" value="tape_meas_nterm"/>
    <property type="match status" value="1"/>
</dbReference>
<keyword evidence="2" id="KW-0175">Coiled coil</keyword>
<evidence type="ECO:0000256" key="2">
    <source>
        <dbReference type="SAM" id="Coils"/>
    </source>
</evidence>
<dbReference type="KEGG" id="vg:79412993"/>
<evidence type="ECO:0000256" key="1">
    <source>
        <dbReference type="ARBA" id="ARBA00022465"/>
    </source>
</evidence>
<proteinExistence type="predicted"/>
<dbReference type="EMBL" id="OP882271">
    <property type="protein sequence ID" value="WAX22427.1"/>
    <property type="molecule type" value="Genomic_DNA"/>
</dbReference>
<evidence type="ECO:0000259" key="3">
    <source>
        <dbReference type="Pfam" id="PF20155"/>
    </source>
</evidence>
<sequence>MANNVVRELITRLSFRSDMREADKYDKKLKDIEKKANKQTKDAEKRLALVGKQALAEKRVTDLQAARAKAIQDAQKRAAQLEAQRAQMRQRAADADHRRALRSQAQADRLARAARTEQANLANARRVQADAAALRAARLAEVQSRTNSRARKDEVNLQQLRSRGHMRDQAHRVAMEQSQRRAGAFELRQSALRRQELLREQRLQQLIARGHGTRAAGRAGGGLGGFFGPALAVGGGVMAAMPIMHRIDEQATAVARMNMEFSRDTELSRSSRIRDIAMTSGLNTGVLADVAYKTQRSASSIGITGMTEGRALDIAEAIATNAALSGSSPEATNAALIQLFQGIESNRLGGEELRSVMEQVPTLARTLVEQGGLKDLAELRKKSQAGEITGKFVLDALEKSLPEVRAKAGQIPITFARTFAQVSTIFNSFLLDMQRGANITGKFNDAVLGLVKSMESGVRLIVSRLGGWESATQSLVAVMGGVAIPLIAKLAFGVARFAGPMALIAIPLSLVLDSIMNFAKQFPEEWSSALKKLKDAFGYFFESVMYALGVSLKPFRDAKTTKMATIPLENVGNGVVRYKGKEYNTSDPALSQAIFADNPMIGDAVRRNGGRVRIMENGNLLAELQSKTGGAKAGFNWAEAIEKFAKSVEEFSKTITTIKDKFDQLGITMDRFLGFVNSLYKVVQAIMLLPRVMFSFLPGGDMIPGIDAAGARKQLEGILQWFVTPNAALGATPEQMRGPMAMGGLGNVTVEIKGISVPVTLAPVQGESQGDLQKRVYGAVKEGTKLGALAGVYAAGVEDTSRKSR</sequence>
<dbReference type="InterPro" id="IPR013491">
    <property type="entry name" value="Tape_meas_N"/>
</dbReference>
<dbReference type="GO" id="GO:0098003">
    <property type="term" value="P:viral tail assembly"/>
    <property type="evidence" value="ECO:0007669"/>
    <property type="project" value="UniProtKB-KW"/>
</dbReference>
<name>A0AAE9VLL6_9CAUD</name>
<organism evidence="4 5">
    <name type="scientific">Pseudomonas phage MiCath</name>
    <dbReference type="NCBI Taxonomy" id="3003729"/>
    <lineage>
        <taxon>Viruses</taxon>
        <taxon>Duplodnaviria</taxon>
        <taxon>Heunggongvirae</taxon>
        <taxon>Uroviricota</taxon>
        <taxon>Caudoviricetes</taxon>
        <taxon>Queuovirinae</taxon>
        <taxon>Micathvirus</taxon>
        <taxon>Micathvirus micath</taxon>
    </lineage>
</organism>
<accession>A0AAE9VLL6</accession>